<evidence type="ECO:0000256" key="1">
    <source>
        <dbReference type="SAM" id="Phobius"/>
    </source>
</evidence>
<keyword evidence="1" id="KW-0812">Transmembrane</keyword>
<keyword evidence="3" id="KW-1185">Reference proteome</keyword>
<accession>A0A7X0P9J7</accession>
<protein>
    <submittedName>
        <fullName evidence="2">Uncharacterized protein</fullName>
    </submittedName>
</protein>
<comment type="caution">
    <text evidence="2">The sequence shown here is derived from an EMBL/GenBank/DDBJ whole genome shotgun (WGS) entry which is preliminary data.</text>
</comment>
<sequence>MENVYITIAGLVAIGLVVYFWRRARRQDNTRTDLKITGVRINPPSGSVLPANTPITVTLDYRYTAPREPLHIWVKILDTTYDSIYEGSRDSLEPGKGQVSRRVHLTQAGTVRELFIVAKNQEFVEVFNQPLAVDFTYEADDEADEEWLNDGRGSEITGVKVSIPSPAVVQAGTRIDVDLSYAINTEEGLDIWVIPETEANMTYEGTTGRQAGTGVVSKHFTVIDPGKLSSVRLVMKNAASQTVYELRVPVDYTYTA</sequence>
<keyword evidence="1" id="KW-0472">Membrane</keyword>
<organism evidence="2 3">
    <name type="scientific">Acidovorax soli</name>
    <dbReference type="NCBI Taxonomy" id="592050"/>
    <lineage>
        <taxon>Bacteria</taxon>
        <taxon>Pseudomonadati</taxon>
        <taxon>Pseudomonadota</taxon>
        <taxon>Betaproteobacteria</taxon>
        <taxon>Burkholderiales</taxon>
        <taxon>Comamonadaceae</taxon>
        <taxon>Acidovorax</taxon>
    </lineage>
</organism>
<gene>
    <name evidence="2" type="ORF">HNP48_000479</name>
</gene>
<dbReference type="RefSeq" id="WP_184855239.1">
    <property type="nucleotide sequence ID" value="NZ_JACHLK010000001.1"/>
</dbReference>
<reference evidence="2 3" key="1">
    <citation type="submission" date="2020-08" db="EMBL/GenBank/DDBJ databases">
        <title>Functional genomics of gut bacteria from endangered species of beetles.</title>
        <authorList>
            <person name="Carlos-Shanley C."/>
        </authorList>
    </citation>
    <scope>NUCLEOTIDE SEQUENCE [LARGE SCALE GENOMIC DNA]</scope>
    <source>
        <strain evidence="2 3">S00198</strain>
    </source>
</reference>
<feature type="transmembrane region" description="Helical" evidence="1">
    <location>
        <begin position="6"/>
        <end position="22"/>
    </location>
</feature>
<dbReference type="AlphaFoldDB" id="A0A7X0P9J7"/>
<keyword evidence="1" id="KW-1133">Transmembrane helix</keyword>
<dbReference type="EMBL" id="JACHLK010000001">
    <property type="protein sequence ID" value="MBB6557815.1"/>
    <property type="molecule type" value="Genomic_DNA"/>
</dbReference>
<name>A0A7X0P9J7_9BURK</name>
<evidence type="ECO:0000313" key="3">
    <source>
        <dbReference type="Proteomes" id="UP000575083"/>
    </source>
</evidence>
<dbReference type="Proteomes" id="UP000575083">
    <property type="component" value="Unassembled WGS sequence"/>
</dbReference>
<evidence type="ECO:0000313" key="2">
    <source>
        <dbReference type="EMBL" id="MBB6557815.1"/>
    </source>
</evidence>
<proteinExistence type="predicted"/>